<proteinExistence type="predicted"/>
<reference evidence="2" key="1">
    <citation type="submission" date="2020-05" db="EMBL/GenBank/DDBJ databases">
        <authorList>
            <person name="Chiriac C."/>
            <person name="Salcher M."/>
            <person name="Ghai R."/>
            <person name="Kavagutti S V."/>
        </authorList>
    </citation>
    <scope>NUCLEOTIDE SEQUENCE</scope>
</reference>
<accession>A0A6J7R1I8</accession>
<organism evidence="2">
    <name type="scientific">freshwater metagenome</name>
    <dbReference type="NCBI Taxonomy" id="449393"/>
    <lineage>
        <taxon>unclassified sequences</taxon>
        <taxon>metagenomes</taxon>
        <taxon>ecological metagenomes</taxon>
    </lineage>
</organism>
<evidence type="ECO:0000259" key="1">
    <source>
        <dbReference type="PROSITE" id="PS51459"/>
    </source>
</evidence>
<sequence length="260" mass="26970">MTRDPLAPLATLEGVPEALAAATRAVDDLHWDRAIRSRRGEITAESVVRGARDSAAMEGAEVPLDAMRAGRALDESPVWQAVASALRVTAEVPRLLDTVGVAPAQAFARLAALAGTGFVPAERLGRPRDDLVADDPLRIGALPPPGEVAARLDTLVRILVAPTEAPALVVASVVHGELLALRPFAWGSGLVARSAMRLVLGARGLDPNLITVPESGLWTAGRTAYVSAARGFISGKPEGLAAWIDLNCRAVAEGARAAAG</sequence>
<dbReference type="SUPFAM" id="SSF140931">
    <property type="entry name" value="Fic-like"/>
    <property type="match status" value="1"/>
</dbReference>
<dbReference type="Gene3D" id="1.10.3290.10">
    <property type="entry name" value="Fido-like domain"/>
    <property type="match status" value="1"/>
</dbReference>
<protein>
    <submittedName>
        <fullName evidence="2">Unannotated protein</fullName>
    </submittedName>
</protein>
<name>A0A6J7R1I8_9ZZZZ</name>
<dbReference type="InterPro" id="IPR003812">
    <property type="entry name" value="Fido"/>
</dbReference>
<feature type="domain" description="Fido" evidence="1">
    <location>
        <begin position="102"/>
        <end position="246"/>
    </location>
</feature>
<dbReference type="InterPro" id="IPR036597">
    <property type="entry name" value="Fido-like_dom_sf"/>
</dbReference>
<gene>
    <name evidence="2" type="ORF">UFOPK3992_01680</name>
</gene>
<dbReference type="EMBL" id="CAFBOZ010000281">
    <property type="protein sequence ID" value="CAB5020474.1"/>
    <property type="molecule type" value="Genomic_DNA"/>
</dbReference>
<dbReference type="PROSITE" id="PS51459">
    <property type="entry name" value="FIDO"/>
    <property type="match status" value="1"/>
</dbReference>
<dbReference type="AlphaFoldDB" id="A0A6J7R1I8"/>
<evidence type="ECO:0000313" key="2">
    <source>
        <dbReference type="EMBL" id="CAB5020474.1"/>
    </source>
</evidence>